<dbReference type="GeneID" id="92353881"/>
<protein>
    <submittedName>
        <fullName evidence="3">Uncharacterized protein</fullName>
    </submittedName>
</protein>
<feature type="transmembrane region" description="Helical" evidence="2">
    <location>
        <begin position="151"/>
        <end position="170"/>
    </location>
</feature>
<keyword evidence="2" id="KW-0472">Membrane</keyword>
<feature type="transmembrane region" description="Helical" evidence="2">
    <location>
        <begin position="111"/>
        <end position="131"/>
    </location>
</feature>
<keyword evidence="1" id="KW-0175">Coiled coil</keyword>
<evidence type="ECO:0000256" key="2">
    <source>
        <dbReference type="SAM" id="Phobius"/>
    </source>
</evidence>
<keyword evidence="2" id="KW-0812">Transmembrane</keyword>
<dbReference type="AlphaFoldDB" id="A0AAT9GQ62"/>
<organism evidence="3">
    <name type="scientific">Sulfurisphaera javensis</name>
    <dbReference type="NCBI Taxonomy" id="2049879"/>
    <lineage>
        <taxon>Archaea</taxon>
        <taxon>Thermoproteota</taxon>
        <taxon>Thermoprotei</taxon>
        <taxon>Sulfolobales</taxon>
        <taxon>Sulfolobaceae</taxon>
        <taxon>Sulfurisphaera</taxon>
    </lineage>
</organism>
<dbReference type="EMBL" id="AP031322">
    <property type="protein sequence ID" value="BFH73008.1"/>
    <property type="molecule type" value="Genomic_DNA"/>
</dbReference>
<evidence type="ECO:0000313" key="3">
    <source>
        <dbReference type="EMBL" id="BFH73008.1"/>
    </source>
</evidence>
<gene>
    <name evidence="3" type="ORF">SJAV_09520</name>
</gene>
<accession>A0AAT9GQ62</accession>
<proteinExistence type="predicted"/>
<dbReference type="KEGG" id="sjv:SJAV_09520"/>
<dbReference type="RefSeq" id="WP_369611189.1">
    <property type="nucleotide sequence ID" value="NZ_AP031322.1"/>
</dbReference>
<reference evidence="3" key="1">
    <citation type="submission" date="2024-03" db="EMBL/GenBank/DDBJ databases">
        <title>Complete genome sequence of Sulfurisphaera javensis strain KD-1.</title>
        <authorList>
            <person name="Sakai H."/>
            <person name="Nur N."/>
            <person name="Suwanto A."/>
            <person name="Kurosawa N."/>
        </authorList>
    </citation>
    <scope>NUCLEOTIDE SEQUENCE</scope>
    <source>
        <strain evidence="3">KD-1</strain>
    </source>
</reference>
<sequence>MTITELLWSFSDYIDRKKEKAYYDFQIEVYAEDIVEIGYFLLTALTNPSNESVVNIIYKKIEEEIELYNSIVKQNTDIEEYEEIIENKLRKLIDALRKNQEEFEREAFKDYSGIFIISYYTIYLDFVTKLYSMLAYLKLARTMDPFHEKKIINLINTTVFVFAIPIIVYLKKGRIMGEITFLQGYMLYFINRDKTVVDPNSLGYKLFRAIF</sequence>
<feature type="coiled-coil region" evidence="1">
    <location>
        <begin position="71"/>
        <end position="106"/>
    </location>
</feature>
<name>A0AAT9GQ62_9CREN</name>
<keyword evidence="2" id="KW-1133">Transmembrane helix</keyword>
<evidence type="ECO:0000256" key="1">
    <source>
        <dbReference type="SAM" id="Coils"/>
    </source>
</evidence>